<keyword evidence="2" id="KW-0560">Oxidoreductase</keyword>
<comment type="similarity">
    <text evidence="1">Belongs to the short-chain dehydrogenases/reductases (SDR) family.</text>
</comment>
<dbReference type="EMBL" id="VBAP01000076">
    <property type="protein sequence ID" value="TMI73115.1"/>
    <property type="molecule type" value="Genomic_DNA"/>
</dbReference>
<dbReference type="Proteomes" id="UP000318834">
    <property type="component" value="Unassembled WGS sequence"/>
</dbReference>
<dbReference type="PANTHER" id="PTHR42879:SF6">
    <property type="entry name" value="NADPH-DEPENDENT REDUCTASE BACG"/>
    <property type="match status" value="1"/>
</dbReference>
<proteinExistence type="inferred from homology"/>
<dbReference type="PANTHER" id="PTHR42879">
    <property type="entry name" value="3-OXOACYL-(ACYL-CARRIER-PROTEIN) REDUCTASE"/>
    <property type="match status" value="1"/>
</dbReference>
<dbReference type="FunFam" id="3.40.50.720:FF:000084">
    <property type="entry name" value="Short-chain dehydrogenase reductase"/>
    <property type="match status" value="1"/>
</dbReference>
<dbReference type="Pfam" id="PF13561">
    <property type="entry name" value="adh_short_C2"/>
    <property type="match status" value="1"/>
</dbReference>
<sequence length="260" mass="27504">MDLGLRGQTALVAAASRGLGKAVAKLFVEEGVRVAICARRKEALEAAAADIGGDVLPVQADVSNAEDADRFVSTAAKRFGRIDILVNNAGGPPAGPFVEISDEQWWAGIGLNLMSAVRLTRAVIPHMRKQGGGRIINIASYVVKQPLPNLVLSNAVRLAVVGLAKTLATELGPDNILVNTVCPGPIATERLESLTKTFAEREKTSFEEAERRLWTAEVPLGRVGQPEEFASVVVFLASPRAAFVTGTTLQVDGGMVKAIL</sequence>
<name>A0A537IP81_9BACT</name>
<dbReference type="InterPro" id="IPR002347">
    <property type="entry name" value="SDR_fam"/>
</dbReference>
<dbReference type="InterPro" id="IPR050259">
    <property type="entry name" value="SDR"/>
</dbReference>
<evidence type="ECO:0000256" key="2">
    <source>
        <dbReference type="ARBA" id="ARBA00023002"/>
    </source>
</evidence>
<dbReference type="PRINTS" id="PR00080">
    <property type="entry name" value="SDRFAMILY"/>
</dbReference>
<evidence type="ECO:0000313" key="4">
    <source>
        <dbReference type="Proteomes" id="UP000318834"/>
    </source>
</evidence>
<dbReference type="CDD" id="cd05344">
    <property type="entry name" value="BKR_like_SDR_like"/>
    <property type="match status" value="1"/>
</dbReference>
<dbReference type="GO" id="GO:0016491">
    <property type="term" value="F:oxidoreductase activity"/>
    <property type="evidence" value="ECO:0007669"/>
    <property type="project" value="UniProtKB-KW"/>
</dbReference>
<dbReference type="SUPFAM" id="SSF51735">
    <property type="entry name" value="NAD(P)-binding Rossmann-fold domains"/>
    <property type="match status" value="1"/>
</dbReference>
<comment type="caution">
    <text evidence="3">The sequence shown here is derived from an EMBL/GenBank/DDBJ whole genome shotgun (WGS) entry which is preliminary data.</text>
</comment>
<reference evidence="3 4" key="1">
    <citation type="journal article" date="2019" name="Nat. Microbiol.">
        <title>Mediterranean grassland soil C-N compound turnover is dependent on rainfall and depth, and is mediated by genomically divergent microorganisms.</title>
        <authorList>
            <person name="Diamond S."/>
            <person name="Andeer P.F."/>
            <person name="Li Z."/>
            <person name="Crits-Christoph A."/>
            <person name="Burstein D."/>
            <person name="Anantharaman K."/>
            <person name="Lane K.R."/>
            <person name="Thomas B.C."/>
            <person name="Pan C."/>
            <person name="Northen T.R."/>
            <person name="Banfield J.F."/>
        </authorList>
    </citation>
    <scope>NUCLEOTIDE SEQUENCE [LARGE SCALE GENOMIC DNA]</scope>
    <source>
        <strain evidence="3">NP_8</strain>
    </source>
</reference>
<gene>
    <name evidence="3" type="ORF">E6H05_10215</name>
</gene>
<accession>A0A537IP81</accession>
<dbReference type="Gene3D" id="3.40.50.720">
    <property type="entry name" value="NAD(P)-binding Rossmann-like Domain"/>
    <property type="match status" value="1"/>
</dbReference>
<protein>
    <submittedName>
        <fullName evidence="3">SDR family oxidoreductase</fullName>
    </submittedName>
</protein>
<dbReference type="AlphaFoldDB" id="A0A537IP81"/>
<evidence type="ECO:0000256" key="1">
    <source>
        <dbReference type="ARBA" id="ARBA00006484"/>
    </source>
</evidence>
<dbReference type="NCBIfam" id="NF005559">
    <property type="entry name" value="PRK07231.1"/>
    <property type="match status" value="1"/>
</dbReference>
<dbReference type="InterPro" id="IPR036291">
    <property type="entry name" value="NAD(P)-bd_dom_sf"/>
</dbReference>
<evidence type="ECO:0000313" key="3">
    <source>
        <dbReference type="EMBL" id="TMI73115.1"/>
    </source>
</evidence>
<dbReference type="PRINTS" id="PR00081">
    <property type="entry name" value="GDHRDH"/>
</dbReference>
<organism evidence="3 4">
    <name type="scientific">Candidatus Segetimicrobium genomatis</name>
    <dbReference type="NCBI Taxonomy" id="2569760"/>
    <lineage>
        <taxon>Bacteria</taxon>
        <taxon>Bacillati</taxon>
        <taxon>Candidatus Sysuimicrobiota</taxon>
        <taxon>Candidatus Sysuimicrobiia</taxon>
        <taxon>Candidatus Sysuimicrobiales</taxon>
        <taxon>Candidatus Segetimicrobiaceae</taxon>
        <taxon>Candidatus Segetimicrobium</taxon>
    </lineage>
</organism>